<dbReference type="EMBL" id="SNVV01000009">
    <property type="protein sequence ID" value="TDN50457.1"/>
    <property type="molecule type" value="Genomic_DNA"/>
</dbReference>
<evidence type="ECO:0000256" key="3">
    <source>
        <dbReference type="ARBA" id="ARBA00023172"/>
    </source>
</evidence>
<dbReference type="Pfam" id="PF00589">
    <property type="entry name" value="Phage_integrase"/>
    <property type="match status" value="1"/>
</dbReference>
<dbReference type="PANTHER" id="PTHR30349:SF94">
    <property type="entry name" value="INTEGRASE_RECOMBINASE HI_1414-RELATED"/>
    <property type="match status" value="1"/>
</dbReference>
<evidence type="ECO:0000256" key="2">
    <source>
        <dbReference type="ARBA" id="ARBA00023125"/>
    </source>
</evidence>
<evidence type="ECO:0000313" key="5">
    <source>
        <dbReference type="EMBL" id="TDN50457.1"/>
    </source>
</evidence>
<keyword evidence="3" id="KW-0233">DNA recombination</keyword>
<proteinExistence type="predicted"/>
<dbReference type="PANTHER" id="PTHR30349">
    <property type="entry name" value="PHAGE INTEGRASE-RELATED"/>
    <property type="match status" value="1"/>
</dbReference>
<dbReference type="RefSeq" id="WP_133591723.1">
    <property type="nucleotide sequence ID" value="NZ_SNVV01000009.1"/>
</dbReference>
<dbReference type="GO" id="GO:0015074">
    <property type="term" value="P:DNA integration"/>
    <property type="evidence" value="ECO:0007669"/>
    <property type="project" value="UniProtKB-KW"/>
</dbReference>
<name>A0A4R6DYM6_9RHOO</name>
<keyword evidence="6" id="KW-1185">Reference proteome</keyword>
<dbReference type="PROSITE" id="PS51898">
    <property type="entry name" value="TYR_RECOMBINASE"/>
    <property type="match status" value="1"/>
</dbReference>
<dbReference type="Gene3D" id="1.10.443.10">
    <property type="entry name" value="Intergrase catalytic core"/>
    <property type="match status" value="1"/>
</dbReference>
<evidence type="ECO:0000259" key="4">
    <source>
        <dbReference type="PROSITE" id="PS51898"/>
    </source>
</evidence>
<evidence type="ECO:0000256" key="1">
    <source>
        <dbReference type="ARBA" id="ARBA00022908"/>
    </source>
</evidence>
<feature type="domain" description="Tyr recombinase" evidence="4">
    <location>
        <begin position="160"/>
        <end position="333"/>
    </location>
</feature>
<dbReference type="InterPro" id="IPR002104">
    <property type="entry name" value="Integrase_catalytic"/>
</dbReference>
<sequence length="340" mass="38938">MASIKPTAKGYRVQVYVKGVRDSASFRTKREAEAWGARRETEIREASASPAPPGQRVTLREVMARYGEEVSPTKRGCRWELLRLGMLGDMPELRADEPVAALSAERLGQWRDARLRTVQSSTVIREANLLGALLEHARREWRLIDINPMRDMRRPRAPDHREIVITRRQIRAMLKALDYRPSRPPTSARHAVAASFLVALRTGMRAGEIAGLQWSRVHGDYCSLDRTKTTPRKVPLPYGARRVVEWMRGWDEEFVFGVNRASLDALFRKYRDRAGLSGFTFHDSRHTAATWLARRLDVLDLCKMFGWKSPKQALTYYNPTASDIAQRLTSGRRPARDQSR</sequence>
<reference evidence="5 6" key="1">
    <citation type="submission" date="2019-03" db="EMBL/GenBank/DDBJ databases">
        <title>Genomic Encyclopedia of Type Strains, Phase IV (KMG-IV): sequencing the most valuable type-strain genomes for metagenomic binning, comparative biology and taxonomic classification.</title>
        <authorList>
            <person name="Goeker M."/>
        </authorList>
    </citation>
    <scope>NUCLEOTIDE SEQUENCE [LARGE SCALE GENOMIC DNA]</scope>
    <source>
        <strain evidence="5 6">DSM 12121</strain>
    </source>
</reference>
<dbReference type="InterPro" id="IPR010998">
    <property type="entry name" value="Integrase_recombinase_N"/>
</dbReference>
<evidence type="ECO:0000313" key="6">
    <source>
        <dbReference type="Proteomes" id="UP000295129"/>
    </source>
</evidence>
<dbReference type="GO" id="GO:0003677">
    <property type="term" value="F:DNA binding"/>
    <property type="evidence" value="ECO:0007669"/>
    <property type="project" value="UniProtKB-KW"/>
</dbReference>
<dbReference type="InterPro" id="IPR050090">
    <property type="entry name" value="Tyrosine_recombinase_XerCD"/>
</dbReference>
<protein>
    <submittedName>
        <fullName evidence="5">Phage integrase family protein</fullName>
    </submittedName>
</protein>
<organism evidence="5 6">
    <name type="scientific">Azoarcus indigens</name>
    <dbReference type="NCBI Taxonomy" id="29545"/>
    <lineage>
        <taxon>Bacteria</taxon>
        <taxon>Pseudomonadati</taxon>
        <taxon>Pseudomonadota</taxon>
        <taxon>Betaproteobacteria</taxon>
        <taxon>Rhodocyclales</taxon>
        <taxon>Zoogloeaceae</taxon>
        <taxon>Azoarcus</taxon>
    </lineage>
</organism>
<keyword evidence="1" id="KW-0229">DNA integration</keyword>
<accession>A0A4R6DYM6</accession>
<dbReference type="Gene3D" id="1.10.150.130">
    <property type="match status" value="1"/>
</dbReference>
<dbReference type="GO" id="GO:0006310">
    <property type="term" value="P:DNA recombination"/>
    <property type="evidence" value="ECO:0007669"/>
    <property type="project" value="UniProtKB-KW"/>
</dbReference>
<dbReference type="AlphaFoldDB" id="A0A4R6DYM6"/>
<keyword evidence="2" id="KW-0238">DNA-binding</keyword>
<dbReference type="CDD" id="cd00796">
    <property type="entry name" value="INT_Rci_Hp1_C"/>
    <property type="match status" value="1"/>
</dbReference>
<dbReference type="SUPFAM" id="SSF56349">
    <property type="entry name" value="DNA breaking-rejoining enzymes"/>
    <property type="match status" value="1"/>
</dbReference>
<dbReference type="OrthoDB" id="662444at2"/>
<dbReference type="InterPro" id="IPR013762">
    <property type="entry name" value="Integrase-like_cat_sf"/>
</dbReference>
<dbReference type="InterPro" id="IPR011010">
    <property type="entry name" value="DNA_brk_join_enz"/>
</dbReference>
<comment type="caution">
    <text evidence="5">The sequence shown here is derived from an EMBL/GenBank/DDBJ whole genome shotgun (WGS) entry which is preliminary data.</text>
</comment>
<dbReference type="Proteomes" id="UP000295129">
    <property type="component" value="Unassembled WGS sequence"/>
</dbReference>
<gene>
    <name evidence="5" type="ORF">C7389_109151</name>
</gene>